<evidence type="ECO:0000313" key="6">
    <source>
        <dbReference type="EMBL" id="QQD18553.1"/>
    </source>
</evidence>
<proteinExistence type="inferred from homology"/>
<evidence type="ECO:0000313" key="7">
    <source>
        <dbReference type="Proteomes" id="UP000596063"/>
    </source>
</evidence>
<evidence type="ECO:0000256" key="4">
    <source>
        <dbReference type="ARBA" id="ARBA00023163"/>
    </source>
</evidence>
<dbReference type="PANTHER" id="PTHR30537:SF5">
    <property type="entry name" value="HTH-TYPE TRANSCRIPTIONAL ACTIVATOR TTDR-RELATED"/>
    <property type="match status" value="1"/>
</dbReference>
<comment type="similarity">
    <text evidence="1">Belongs to the LysR transcriptional regulatory family.</text>
</comment>
<dbReference type="Pfam" id="PF03466">
    <property type="entry name" value="LysR_substrate"/>
    <property type="match status" value="1"/>
</dbReference>
<dbReference type="InterPro" id="IPR058163">
    <property type="entry name" value="LysR-type_TF_proteobact-type"/>
</dbReference>
<dbReference type="Gene3D" id="1.10.10.10">
    <property type="entry name" value="Winged helix-like DNA-binding domain superfamily/Winged helix DNA-binding domain"/>
    <property type="match status" value="1"/>
</dbReference>
<dbReference type="FunFam" id="1.10.10.10:FF:000001">
    <property type="entry name" value="LysR family transcriptional regulator"/>
    <property type="match status" value="1"/>
</dbReference>
<dbReference type="Gene3D" id="3.40.190.290">
    <property type="match status" value="1"/>
</dbReference>
<dbReference type="InterPro" id="IPR005119">
    <property type="entry name" value="LysR_subst-bd"/>
</dbReference>
<dbReference type="SUPFAM" id="SSF53850">
    <property type="entry name" value="Periplasmic binding protein-like II"/>
    <property type="match status" value="1"/>
</dbReference>
<dbReference type="InterPro" id="IPR036388">
    <property type="entry name" value="WH-like_DNA-bd_sf"/>
</dbReference>
<dbReference type="SUPFAM" id="SSF46785">
    <property type="entry name" value="Winged helix' DNA-binding domain"/>
    <property type="match status" value="1"/>
</dbReference>
<dbReference type="GO" id="GO:0043565">
    <property type="term" value="F:sequence-specific DNA binding"/>
    <property type="evidence" value="ECO:0007669"/>
    <property type="project" value="TreeGrafter"/>
</dbReference>
<dbReference type="RefSeq" id="WP_198570044.1">
    <property type="nucleotide sequence ID" value="NZ_CP066167.1"/>
</dbReference>
<dbReference type="CDD" id="cd08422">
    <property type="entry name" value="PBP2_CrgA_like"/>
    <property type="match status" value="1"/>
</dbReference>
<keyword evidence="4" id="KW-0804">Transcription</keyword>
<reference evidence="6 7" key="1">
    <citation type="submission" date="2020-12" db="EMBL/GenBank/DDBJ databases">
        <authorList>
            <person name="Shan Y."/>
        </authorList>
    </citation>
    <scope>NUCLEOTIDE SEQUENCE [LARGE SCALE GENOMIC DNA]</scope>
    <source>
        <strain evidence="7">csc3.9</strain>
    </source>
</reference>
<name>A0A7T4R196_9GAMM</name>
<protein>
    <submittedName>
        <fullName evidence="6">LysR family transcriptional regulator</fullName>
    </submittedName>
</protein>
<dbReference type="GO" id="GO:0003700">
    <property type="term" value="F:DNA-binding transcription factor activity"/>
    <property type="evidence" value="ECO:0007669"/>
    <property type="project" value="InterPro"/>
</dbReference>
<dbReference type="InterPro" id="IPR000847">
    <property type="entry name" value="LysR_HTH_N"/>
</dbReference>
<gene>
    <name evidence="6" type="ORF">I6N98_01365</name>
</gene>
<dbReference type="PROSITE" id="PS50931">
    <property type="entry name" value="HTH_LYSR"/>
    <property type="match status" value="1"/>
</dbReference>
<evidence type="ECO:0000256" key="1">
    <source>
        <dbReference type="ARBA" id="ARBA00009437"/>
    </source>
</evidence>
<accession>A0A7T4R196</accession>
<sequence>MDEFIQVVKTGSFTAAARNLHVSRSHISKQIQRLEDRLTTQLIQRSTRRLTLTDAGALVFREFQSMSQLYDDLESNLSDLHNRLQGKLKVAINSRYGVRYMASAIAAFSARHPDITVQLHTSYDDVDLIGDGYDLTIRYGSLEDSTLVARKLGGYTMRLYCTPDYLSKHGAPQSINDLKDHSALCTPECCWFFNGQREERKLRVKGSWVSEDGTALLAATLEGLGIAQLPDFFVHEYLQRGELVAISGDWNFYWRQSWAVFDGKTHISSKVRHFIDFICKEMPEDKWLSEKEVFYKTN</sequence>
<feature type="domain" description="HTH lysR-type" evidence="5">
    <location>
        <begin position="1"/>
        <end position="53"/>
    </location>
</feature>
<evidence type="ECO:0000256" key="2">
    <source>
        <dbReference type="ARBA" id="ARBA00023015"/>
    </source>
</evidence>
<evidence type="ECO:0000259" key="5">
    <source>
        <dbReference type="PROSITE" id="PS50931"/>
    </source>
</evidence>
<keyword evidence="3" id="KW-0238">DNA-binding</keyword>
<dbReference type="GO" id="GO:0006351">
    <property type="term" value="P:DNA-templated transcription"/>
    <property type="evidence" value="ECO:0007669"/>
    <property type="project" value="TreeGrafter"/>
</dbReference>
<organism evidence="6 7">
    <name type="scientific">Spongiibacter nanhainus</name>
    <dbReference type="NCBI Taxonomy" id="2794344"/>
    <lineage>
        <taxon>Bacteria</taxon>
        <taxon>Pseudomonadati</taxon>
        <taxon>Pseudomonadota</taxon>
        <taxon>Gammaproteobacteria</taxon>
        <taxon>Cellvibrionales</taxon>
        <taxon>Spongiibacteraceae</taxon>
        <taxon>Spongiibacter</taxon>
    </lineage>
</organism>
<evidence type="ECO:0000256" key="3">
    <source>
        <dbReference type="ARBA" id="ARBA00023125"/>
    </source>
</evidence>
<dbReference type="Proteomes" id="UP000596063">
    <property type="component" value="Chromosome"/>
</dbReference>
<dbReference type="PRINTS" id="PR00039">
    <property type="entry name" value="HTHLYSR"/>
</dbReference>
<dbReference type="EMBL" id="CP066167">
    <property type="protein sequence ID" value="QQD18553.1"/>
    <property type="molecule type" value="Genomic_DNA"/>
</dbReference>
<dbReference type="PANTHER" id="PTHR30537">
    <property type="entry name" value="HTH-TYPE TRANSCRIPTIONAL REGULATOR"/>
    <property type="match status" value="1"/>
</dbReference>
<dbReference type="Pfam" id="PF00126">
    <property type="entry name" value="HTH_1"/>
    <property type="match status" value="1"/>
</dbReference>
<dbReference type="AlphaFoldDB" id="A0A7T4R196"/>
<keyword evidence="7" id="KW-1185">Reference proteome</keyword>
<dbReference type="InterPro" id="IPR036390">
    <property type="entry name" value="WH_DNA-bd_sf"/>
</dbReference>
<dbReference type="KEGG" id="snan:I6N98_01365"/>
<keyword evidence="2" id="KW-0805">Transcription regulation</keyword>